<evidence type="ECO:0000313" key="3">
    <source>
        <dbReference type="Proteomes" id="UP000327157"/>
    </source>
</evidence>
<dbReference type="PANTHER" id="PTHR42678:SF36">
    <property type="entry name" value="C869.01-LIKE PROTEIN, PUTATIVE-RELATED"/>
    <property type="match status" value="1"/>
</dbReference>
<comment type="caution">
    <text evidence="2">The sequence shown here is derived from an EMBL/GenBank/DDBJ whole genome shotgun (WGS) entry which is preliminary data.</text>
</comment>
<organism evidence="2 3">
    <name type="scientific">Pyrus ussuriensis x Pyrus communis</name>
    <dbReference type="NCBI Taxonomy" id="2448454"/>
    <lineage>
        <taxon>Eukaryota</taxon>
        <taxon>Viridiplantae</taxon>
        <taxon>Streptophyta</taxon>
        <taxon>Embryophyta</taxon>
        <taxon>Tracheophyta</taxon>
        <taxon>Spermatophyta</taxon>
        <taxon>Magnoliopsida</taxon>
        <taxon>eudicotyledons</taxon>
        <taxon>Gunneridae</taxon>
        <taxon>Pentapetalae</taxon>
        <taxon>rosids</taxon>
        <taxon>fabids</taxon>
        <taxon>Rosales</taxon>
        <taxon>Rosaceae</taxon>
        <taxon>Amygdaloideae</taxon>
        <taxon>Maleae</taxon>
        <taxon>Pyrus</taxon>
    </lineage>
</organism>
<dbReference type="Proteomes" id="UP000327157">
    <property type="component" value="Chromosome 10"/>
</dbReference>
<evidence type="ECO:0000313" key="2">
    <source>
        <dbReference type="EMBL" id="KAB2602432.1"/>
    </source>
</evidence>
<proteinExistence type="predicted"/>
<sequence>MQNPYNSLATPCGSSCGSAISAAANLATVTLGTETDGSILCPSSFNSVVGIKPTNGLTSRAGVVPISLRQDTVGPICRTVSDAAHVLDVIAGIDRNDVATTEASRYIPMGGYAQFLRRDGLRGKQIGIVRALFNITGQTSLTPIYEKHFNTLRKGGAVLVDNLEIPHFDEIYSDRRNTEKAALLNLARFAKDDYVNLVTKNKLDAVVAPLQNVSPLLAISGSPGVVVPAGYDDGVPVGLSFGGLRGWEPRLIEMAYGFEQSTKIRKPPSLKKLKF</sequence>
<dbReference type="Pfam" id="PF01425">
    <property type="entry name" value="Amidase"/>
    <property type="match status" value="1"/>
</dbReference>
<reference evidence="2 3" key="1">
    <citation type="submission" date="2019-09" db="EMBL/GenBank/DDBJ databases">
        <authorList>
            <person name="Ou C."/>
        </authorList>
    </citation>
    <scope>NUCLEOTIDE SEQUENCE [LARGE SCALE GENOMIC DNA]</scope>
    <source>
        <strain evidence="2">S2</strain>
        <tissue evidence="2">Leaf</tissue>
    </source>
</reference>
<feature type="domain" description="Amidase" evidence="1">
    <location>
        <begin position="2"/>
        <end position="190"/>
    </location>
</feature>
<reference evidence="2 3" key="3">
    <citation type="submission" date="2019-11" db="EMBL/GenBank/DDBJ databases">
        <title>A de novo genome assembly of a pear dwarfing rootstock.</title>
        <authorList>
            <person name="Wang F."/>
            <person name="Wang J."/>
            <person name="Li S."/>
            <person name="Zhang Y."/>
            <person name="Fang M."/>
            <person name="Ma L."/>
            <person name="Zhao Y."/>
            <person name="Jiang S."/>
        </authorList>
    </citation>
    <scope>NUCLEOTIDE SEQUENCE [LARGE SCALE GENOMIC DNA]</scope>
    <source>
        <strain evidence="2">S2</strain>
        <tissue evidence="2">Leaf</tissue>
    </source>
</reference>
<reference evidence="3" key="2">
    <citation type="submission" date="2019-10" db="EMBL/GenBank/DDBJ databases">
        <title>A de novo genome assembly of a pear dwarfing rootstock.</title>
        <authorList>
            <person name="Wang F."/>
            <person name="Wang J."/>
            <person name="Li S."/>
            <person name="Zhang Y."/>
            <person name="Fang M."/>
            <person name="Ma L."/>
            <person name="Zhao Y."/>
            <person name="Jiang S."/>
        </authorList>
    </citation>
    <scope>NUCLEOTIDE SEQUENCE [LARGE SCALE GENOMIC DNA]</scope>
</reference>
<dbReference type="EMBL" id="SMOL01000695">
    <property type="protein sequence ID" value="KAB2602432.1"/>
    <property type="molecule type" value="Genomic_DNA"/>
</dbReference>
<keyword evidence="3" id="KW-1185">Reference proteome</keyword>
<dbReference type="InterPro" id="IPR023631">
    <property type="entry name" value="Amidase_dom"/>
</dbReference>
<dbReference type="InterPro" id="IPR036928">
    <property type="entry name" value="AS_sf"/>
</dbReference>
<protein>
    <recommendedName>
        <fullName evidence="1">Amidase domain-containing protein</fullName>
    </recommendedName>
</protein>
<dbReference type="PANTHER" id="PTHR42678">
    <property type="entry name" value="AMIDASE"/>
    <property type="match status" value="1"/>
</dbReference>
<dbReference type="Gene3D" id="3.90.1300.10">
    <property type="entry name" value="Amidase signature (AS) domain"/>
    <property type="match status" value="2"/>
</dbReference>
<dbReference type="SUPFAM" id="SSF75304">
    <property type="entry name" value="Amidase signature (AS) enzymes"/>
    <property type="match status" value="1"/>
</dbReference>
<evidence type="ECO:0000259" key="1">
    <source>
        <dbReference type="Pfam" id="PF01425"/>
    </source>
</evidence>
<gene>
    <name evidence="2" type="ORF">D8674_003437</name>
</gene>
<name>A0A5N5FMJ7_9ROSA</name>
<dbReference type="AlphaFoldDB" id="A0A5N5FMJ7"/>
<accession>A0A5N5FMJ7</accession>
<dbReference type="OrthoDB" id="1714247at2759"/>